<accession>A0A1V4IEX0</accession>
<dbReference type="PROSITE" id="PS50902">
    <property type="entry name" value="FLAVODOXIN_LIKE"/>
    <property type="match status" value="1"/>
</dbReference>
<dbReference type="GO" id="GO:0006783">
    <property type="term" value="P:heme biosynthetic process"/>
    <property type="evidence" value="ECO:0007669"/>
    <property type="project" value="TreeGrafter"/>
</dbReference>
<protein>
    <submittedName>
        <fullName evidence="2">Protoporphyrinogen oxidase</fullName>
    </submittedName>
</protein>
<organism evidence="2 3">
    <name type="scientific">Clostridium oryzae</name>
    <dbReference type="NCBI Taxonomy" id="1450648"/>
    <lineage>
        <taxon>Bacteria</taxon>
        <taxon>Bacillati</taxon>
        <taxon>Bacillota</taxon>
        <taxon>Clostridia</taxon>
        <taxon>Eubacteriales</taxon>
        <taxon>Clostridiaceae</taxon>
        <taxon>Clostridium</taxon>
    </lineage>
</organism>
<dbReference type="GO" id="GO:0016651">
    <property type="term" value="F:oxidoreductase activity, acting on NAD(P)H"/>
    <property type="evidence" value="ECO:0007669"/>
    <property type="project" value="UniProtKB-ARBA"/>
</dbReference>
<dbReference type="SUPFAM" id="SSF52218">
    <property type="entry name" value="Flavoproteins"/>
    <property type="match status" value="1"/>
</dbReference>
<dbReference type="InterPro" id="IPR052200">
    <property type="entry name" value="Protoporphyrinogen_IX_DH"/>
</dbReference>
<dbReference type="Proteomes" id="UP000190080">
    <property type="component" value="Unassembled WGS sequence"/>
</dbReference>
<dbReference type="GO" id="GO:0010181">
    <property type="term" value="F:FMN binding"/>
    <property type="evidence" value="ECO:0007669"/>
    <property type="project" value="InterPro"/>
</dbReference>
<dbReference type="Gene3D" id="3.40.50.360">
    <property type="match status" value="1"/>
</dbReference>
<dbReference type="InterPro" id="IPR029039">
    <property type="entry name" value="Flavoprotein-like_sf"/>
</dbReference>
<sequence length="160" mass="18242">MKTAILYITKHNFTEKCVERLSQKLEGTIEKYNLKERRLPDINQYDSLIIGGPVYMGQVMPEVKQFVSNNLNVLETKKLGLFLCGLSDKEKVLSEYSQFYPESLINSATAKAFFGGAITIKDMNFFEKLIIRIVTKSSKDILNLLDTEIDEFAAAMNNEK</sequence>
<dbReference type="InterPro" id="IPR008254">
    <property type="entry name" value="Flavodoxin/NO_synth"/>
</dbReference>
<dbReference type="AlphaFoldDB" id="A0A1V4IEX0"/>
<dbReference type="PANTHER" id="PTHR38030:SF2">
    <property type="entry name" value="PROTOPORPHYRINOGEN IX DEHYDROGENASE [QUINONE]"/>
    <property type="match status" value="1"/>
</dbReference>
<feature type="domain" description="Flavodoxin-like" evidence="1">
    <location>
        <begin position="3"/>
        <end position="153"/>
    </location>
</feature>
<dbReference type="GO" id="GO:0070819">
    <property type="term" value="F:menaquinone-dependent protoporphyrinogen oxidase activity"/>
    <property type="evidence" value="ECO:0007669"/>
    <property type="project" value="TreeGrafter"/>
</dbReference>
<dbReference type="STRING" id="1450648.CLORY_35700"/>
<dbReference type="Pfam" id="PF12724">
    <property type="entry name" value="Flavodoxin_5"/>
    <property type="match status" value="1"/>
</dbReference>
<keyword evidence="3" id="KW-1185">Reference proteome</keyword>
<evidence type="ECO:0000259" key="1">
    <source>
        <dbReference type="PROSITE" id="PS50902"/>
    </source>
</evidence>
<gene>
    <name evidence="2" type="ORF">CLORY_35700</name>
</gene>
<comment type="caution">
    <text evidence="2">The sequence shown here is derived from an EMBL/GenBank/DDBJ whole genome shotgun (WGS) entry which is preliminary data.</text>
</comment>
<name>A0A1V4IEX0_9CLOT</name>
<proteinExistence type="predicted"/>
<evidence type="ECO:0000313" key="3">
    <source>
        <dbReference type="Proteomes" id="UP000190080"/>
    </source>
</evidence>
<reference evidence="2 3" key="1">
    <citation type="submission" date="2017-03" db="EMBL/GenBank/DDBJ databases">
        <title>Genome sequence of Clostridium oryzae DSM 28571.</title>
        <authorList>
            <person name="Poehlein A."/>
            <person name="Daniel R."/>
        </authorList>
    </citation>
    <scope>NUCLEOTIDE SEQUENCE [LARGE SCALE GENOMIC DNA]</scope>
    <source>
        <strain evidence="2 3">DSM 28571</strain>
    </source>
</reference>
<dbReference type="PANTHER" id="PTHR38030">
    <property type="entry name" value="PROTOPORPHYRINOGEN IX DEHYDROGENASE [MENAQUINONE]"/>
    <property type="match status" value="1"/>
</dbReference>
<dbReference type="RefSeq" id="WP_169911669.1">
    <property type="nucleotide sequence ID" value="NZ_MZGV01000055.1"/>
</dbReference>
<dbReference type="InterPro" id="IPR026816">
    <property type="entry name" value="Flavodoxin_dom"/>
</dbReference>
<evidence type="ECO:0000313" key="2">
    <source>
        <dbReference type="EMBL" id="OPJ58503.1"/>
    </source>
</evidence>
<dbReference type="EMBL" id="MZGV01000055">
    <property type="protein sequence ID" value="OPJ58503.1"/>
    <property type="molecule type" value="Genomic_DNA"/>
</dbReference>